<keyword evidence="2" id="KW-1185">Reference proteome</keyword>
<reference evidence="1 2" key="1">
    <citation type="submission" date="2020-12" db="EMBL/GenBank/DDBJ databases">
        <authorList>
            <person name="Kusuma A.B."/>
            <person name="Nouioui I."/>
            <person name="Goodfellow M."/>
        </authorList>
    </citation>
    <scope>NUCLEOTIDE SEQUENCE [LARGE SCALE GENOMIC DNA]</scope>
    <source>
        <strain evidence="1 2">DSM 41764</strain>
    </source>
</reference>
<gene>
    <name evidence="1" type="ORF">JBF12_08565</name>
</gene>
<proteinExistence type="predicted"/>
<dbReference type="EMBL" id="JAEEAQ010000052">
    <property type="protein sequence ID" value="MBI0313043.1"/>
    <property type="molecule type" value="Genomic_DNA"/>
</dbReference>
<comment type="caution">
    <text evidence="1">The sequence shown here is derived from an EMBL/GenBank/DDBJ whole genome shotgun (WGS) entry which is preliminary data.</text>
</comment>
<evidence type="ECO:0000313" key="1">
    <source>
        <dbReference type="EMBL" id="MBI0313043.1"/>
    </source>
</evidence>
<accession>A0ABS0R7K2</accession>
<name>A0ABS0R7K2_9ACTN</name>
<protein>
    <submittedName>
        <fullName evidence="1">Uncharacterized protein</fullName>
    </submittedName>
</protein>
<evidence type="ECO:0000313" key="2">
    <source>
        <dbReference type="Proteomes" id="UP000638849"/>
    </source>
</evidence>
<organism evidence="1 2">
    <name type="scientific">Streptomyces javensis</name>
    <dbReference type="NCBI Taxonomy" id="114698"/>
    <lineage>
        <taxon>Bacteria</taxon>
        <taxon>Bacillati</taxon>
        <taxon>Actinomycetota</taxon>
        <taxon>Actinomycetes</taxon>
        <taxon>Kitasatosporales</taxon>
        <taxon>Streptomycetaceae</taxon>
        <taxon>Streptomyces</taxon>
        <taxon>Streptomyces violaceusniger group</taxon>
    </lineage>
</organism>
<dbReference type="Proteomes" id="UP000638849">
    <property type="component" value="Unassembled WGS sequence"/>
</dbReference>
<sequence>MPAHPAAFAHLAARLCRTRDPVWRDQLLDIWLDIRDRATEWDARQWGFDPDNWARHIIADHDEGRPA</sequence>
<dbReference type="RefSeq" id="WP_198276237.1">
    <property type="nucleotide sequence ID" value="NZ_BAAAIF010000018.1"/>
</dbReference>